<evidence type="ECO:0000256" key="1">
    <source>
        <dbReference type="SAM" id="MobiDB-lite"/>
    </source>
</evidence>
<evidence type="ECO:0000313" key="3">
    <source>
        <dbReference type="EMBL" id="MBB5617337.1"/>
    </source>
</evidence>
<feature type="transmembrane region" description="Helical" evidence="2">
    <location>
        <begin position="977"/>
        <end position="993"/>
    </location>
</feature>
<evidence type="ECO:0000313" key="4">
    <source>
        <dbReference type="Proteomes" id="UP000552883"/>
    </source>
</evidence>
<keyword evidence="2" id="KW-0472">Membrane</keyword>
<feature type="region of interest" description="Disordered" evidence="1">
    <location>
        <begin position="1131"/>
        <end position="1153"/>
    </location>
</feature>
<organism evidence="3 4">
    <name type="scientific">Microcella frigidaquae</name>
    <dbReference type="NCBI Taxonomy" id="424758"/>
    <lineage>
        <taxon>Bacteria</taxon>
        <taxon>Bacillati</taxon>
        <taxon>Actinomycetota</taxon>
        <taxon>Actinomycetes</taxon>
        <taxon>Micrococcales</taxon>
        <taxon>Microbacteriaceae</taxon>
        <taxon>Microcella</taxon>
    </lineage>
</organism>
<keyword evidence="2" id="KW-1133">Transmembrane helix</keyword>
<feature type="transmembrane region" description="Helical" evidence="2">
    <location>
        <begin position="1103"/>
        <end position="1124"/>
    </location>
</feature>
<proteinExistence type="predicted"/>
<feature type="transmembrane region" description="Helical" evidence="2">
    <location>
        <begin position="828"/>
        <end position="851"/>
    </location>
</feature>
<name>A0A840XKF5_9MICO</name>
<feature type="transmembrane region" description="Helical" evidence="2">
    <location>
        <begin position="920"/>
        <end position="941"/>
    </location>
</feature>
<feature type="region of interest" description="Disordered" evidence="1">
    <location>
        <begin position="775"/>
        <end position="811"/>
    </location>
</feature>
<feature type="transmembrane region" description="Helical" evidence="2">
    <location>
        <begin position="953"/>
        <end position="971"/>
    </location>
</feature>
<dbReference type="InterPro" id="IPR013783">
    <property type="entry name" value="Ig-like_fold"/>
</dbReference>
<keyword evidence="2" id="KW-0812">Transmembrane</keyword>
<dbReference type="Proteomes" id="UP000552883">
    <property type="component" value="Unassembled WGS sequence"/>
</dbReference>
<keyword evidence="4" id="KW-1185">Reference proteome</keyword>
<dbReference type="AlphaFoldDB" id="A0A840XKF5"/>
<feature type="transmembrane region" description="Helical" evidence="2">
    <location>
        <begin position="888"/>
        <end position="905"/>
    </location>
</feature>
<feature type="transmembrane region" description="Helical" evidence="2">
    <location>
        <begin position="1039"/>
        <end position="1061"/>
    </location>
</feature>
<dbReference type="OrthoDB" id="9772590at2"/>
<feature type="transmembrane region" description="Helical" evidence="2">
    <location>
        <begin position="1073"/>
        <end position="1091"/>
    </location>
</feature>
<feature type="transmembrane region" description="Helical" evidence="2">
    <location>
        <begin position="1000"/>
        <end position="1019"/>
    </location>
</feature>
<protein>
    <submittedName>
        <fullName evidence="3">Uncharacterized protein</fullName>
    </submittedName>
</protein>
<reference evidence="3 4" key="1">
    <citation type="submission" date="2020-08" db="EMBL/GenBank/DDBJ databases">
        <title>Sequencing the genomes of 1000 actinobacteria strains.</title>
        <authorList>
            <person name="Klenk H.-P."/>
        </authorList>
    </citation>
    <scope>NUCLEOTIDE SEQUENCE [LARGE SCALE GENOMIC DNA]</scope>
    <source>
        <strain evidence="3 4">DSM 23889</strain>
    </source>
</reference>
<gene>
    <name evidence="3" type="ORF">BJ959_000833</name>
</gene>
<feature type="compositionally biased region" description="Acidic residues" evidence="1">
    <location>
        <begin position="776"/>
        <end position="790"/>
    </location>
</feature>
<accession>A0A840XKF5</accession>
<sequence>MVAPLSRLRRALIATLVLVLGLSGAVVVTSTAQAAVSAPILSLGSLIGNTTNFTTANVFVEDGVDMEVSVWYLEPGVSDPAARQLFCTITVTAAGPAGGNCGGTVPSGELGIYTFFATADDGTGESPASPLSSFRYGESASSVPLVVDGPLGSGGSLTLETPTVEISGTAPAMSRVEVRATSVDPLTFAIICVVDPVPVSGEFSCSAALPLPTYGQWTVTATARDVNFALAADPPNYPYTVVIAPPEPLVAAAVTAETLTATVDGAPGSNVGAEMLLNGFGTSTSAGFCPATWTGSPLTPPTDGPTVACTFTGLPAGVHILESAHFLNATATLGREDAIYVPATPTLAVEPVPGGAIFRGTVDPLSDQLTIASARLDALEVVVRDAADQVVCTADADLSTGAWECGAELESGTDSFSAEARAVGFGFNPDAFGEVDGYIGGTSSATPSVATSIPAATGVATPEVTYELGAASISVDAVGLPNSAIQIDLYRVEVPPGDEYQYGASVGRCGLQTEDVGEGGPIGGIPPTSPSVVDDCAFTGLEPGIWNIYGLQYYYYDSSGYIDHYVMIPEAPSLTVIPSGPGQVVASGTGDPGYRVQVRQLGGAAACATTVTTGGTWSCTVTGLAGDVLLRAQQQSQGFVADPPTFFGALASYDGFSAWTAPRAVTVPVAGLPAVDSGPLVWILEGYDGGDLTPGQQLSLRARGLPVGTDVVIEIRSTPQVLGSAVADALGEFALDVTVPEDLAPGEHTLVGIATPPGGVASVIEIPVTVVAPASTDDDLGSGAPDDDEPVAAPDGAGTSAGDRSDPAAPSAITSSIPTLQRLFDDPWVFAAGGGLALALLLLVAFPAELLNSTLSSNTGRLGRWFVAIERRAERATEWFTRVSRTRALAAAVLVGLTSLIFGFVDPEYGFDPVSVRMTVSLAIGLFLITYVSAWISGAIARRAWGLETQVTLQPVALLFAVVGVVVARILEFSPGFLIGLVIGLDLLSRVDAAVRARVVVLSTSVTVGIAVAAWFGFSALTALSSGTPGWVELLISDALVATTAEGLTAAMASLLPLGFLAGHEVFRHSKPLWAGTFIVVAILFALIVLPTAAGETAAVEDMAFWMLVMAIFAAVTLTLWALLQFTGNGSRDGDEEGVEDGAEEEAATASAR</sequence>
<feature type="compositionally biased region" description="Acidic residues" evidence="1">
    <location>
        <begin position="1134"/>
        <end position="1147"/>
    </location>
</feature>
<dbReference type="Gene3D" id="2.60.40.10">
    <property type="entry name" value="Immunoglobulins"/>
    <property type="match status" value="1"/>
</dbReference>
<dbReference type="EMBL" id="JACHBS010000001">
    <property type="protein sequence ID" value="MBB5617337.1"/>
    <property type="molecule type" value="Genomic_DNA"/>
</dbReference>
<dbReference type="RefSeq" id="WP_153981593.1">
    <property type="nucleotide sequence ID" value="NZ_BAAANZ010000010.1"/>
</dbReference>
<evidence type="ECO:0000256" key="2">
    <source>
        <dbReference type="SAM" id="Phobius"/>
    </source>
</evidence>
<dbReference type="GO" id="GO:0005975">
    <property type="term" value="P:carbohydrate metabolic process"/>
    <property type="evidence" value="ECO:0007669"/>
    <property type="project" value="UniProtKB-ARBA"/>
</dbReference>
<comment type="caution">
    <text evidence="3">The sequence shown here is derived from an EMBL/GenBank/DDBJ whole genome shotgun (WGS) entry which is preliminary data.</text>
</comment>